<evidence type="ECO:0000256" key="1">
    <source>
        <dbReference type="SAM" id="Phobius"/>
    </source>
</evidence>
<accession>A0ABQ9U8I7</accession>
<proteinExistence type="predicted"/>
<keyword evidence="3" id="KW-1185">Reference proteome</keyword>
<keyword evidence="1" id="KW-1133">Transmembrane helix</keyword>
<gene>
    <name evidence="2" type="ORF">P7K49_029584</name>
</gene>
<organism evidence="2 3">
    <name type="scientific">Saguinus oedipus</name>
    <name type="common">Cotton-top tamarin</name>
    <name type="synonym">Oedipomidas oedipus</name>
    <dbReference type="NCBI Taxonomy" id="9490"/>
    <lineage>
        <taxon>Eukaryota</taxon>
        <taxon>Metazoa</taxon>
        <taxon>Chordata</taxon>
        <taxon>Craniata</taxon>
        <taxon>Vertebrata</taxon>
        <taxon>Euteleostomi</taxon>
        <taxon>Mammalia</taxon>
        <taxon>Eutheria</taxon>
        <taxon>Euarchontoglires</taxon>
        <taxon>Primates</taxon>
        <taxon>Haplorrhini</taxon>
        <taxon>Platyrrhini</taxon>
        <taxon>Cebidae</taxon>
        <taxon>Callitrichinae</taxon>
        <taxon>Saguinus</taxon>
    </lineage>
</organism>
<evidence type="ECO:0000313" key="3">
    <source>
        <dbReference type="Proteomes" id="UP001266305"/>
    </source>
</evidence>
<feature type="transmembrane region" description="Helical" evidence="1">
    <location>
        <begin position="29"/>
        <end position="53"/>
    </location>
</feature>
<keyword evidence="1" id="KW-0472">Membrane</keyword>
<evidence type="ECO:0000313" key="2">
    <source>
        <dbReference type="EMBL" id="KAK2093055.1"/>
    </source>
</evidence>
<comment type="caution">
    <text evidence="2">The sequence shown here is derived from an EMBL/GenBank/DDBJ whole genome shotgun (WGS) entry which is preliminary data.</text>
</comment>
<reference evidence="2 3" key="1">
    <citation type="submission" date="2023-05" db="EMBL/GenBank/DDBJ databases">
        <title>B98-5 Cell Line De Novo Hybrid Assembly: An Optical Mapping Approach.</title>
        <authorList>
            <person name="Kananen K."/>
            <person name="Auerbach J.A."/>
            <person name="Kautto E."/>
            <person name="Blachly J.S."/>
        </authorList>
    </citation>
    <scope>NUCLEOTIDE SEQUENCE [LARGE SCALE GENOMIC DNA]</scope>
    <source>
        <strain evidence="2">B95-8</strain>
        <tissue evidence="2">Cell line</tissue>
    </source>
</reference>
<dbReference type="Proteomes" id="UP001266305">
    <property type="component" value="Unassembled WGS sequence"/>
</dbReference>
<name>A0ABQ9U8I7_SAGOE</name>
<sequence>MSLDFRTWRAAAVILRDSRPGLRPGILRALPGFTALALLAAPAAGLAACKMSVRRGRRPARPGTLLSWLLCCSALLSPAAGYVIVSSVSWAVTNEVDEELDSASTEEAMPALLEDSSSIWQQSFPASAHKEDAHLRPRAGAARARPLPAPPGMFSYRREGGQAGGALPAPRLRAATARSLAHASAWGCLATVSAHEKVSARRGVRLLGNRDDVLATAWDWDPGPPDVPPALDGTLDTVHNGRRWCLRELAKDVDNQASCQ</sequence>
<feature type="transmembrane region" description="Helical" evidence="1">
    <location>
        <begin position="65"/>
        <end position="85"/>
    </location>
</feature>
<protein>
    <submittedName>
        <fullName evidence="2">Uncharacterized protein</fullName>
    </submittedName>
</protein>
<dbReference type="EMBL" id="JASSZA010000015">
    <property type="protein sequence ID" value="KAK2093055.1"/>
    <property type="molecule type" value="Genomic_DNA"/>
</dbReference>
<keyword evidence="1" id="KW-0812">Transmembrane</keyword>